<keyword evidence="8" id="KW-0325">Glycoprotein</keyword>
<feature type="transmembrane region" description="Helical" evidence="10">
    <location>
        <begin position="64"/>
        <end position="87"/>
    </location>
</feature>
<evidence type="ECO:0000256" key="1">
    <source>
        <dbReference type="ARBA" id="ARBA00004651"/>
    </source>
</evidence>
<dbReference type="PANTHER" id="PTHR10489:SF946">
    <property type="entry name" value="LEUKOTRIENE B4 RECEPTOR 1-LIKE"/>
    <property type="match status" value="1"/>
</dbReference>
<dbReference type="GO" id="GO:0060326">
    <property type="term" value="P:cell chemotaxis"/>
    <property type="evidence" value="ECO:0007669"/>
    <property type="project" value="TreeGrafter"/>
</dbReference>
<keyword evidence="9" id="KW-0807">Transducer</keyword>
<dbReference type="PROSITE" id="PS50262">
    <property type="entry name" value="G_PROTEIN_RECEP_F1_2"/>
    <property type="match status" value="1"/>
</dbReference>
<feature type="transmembrane region" description="Helical" evidence="10">
    <location>
        <begin position="188"/>
        <end position="213"/>
    </location>
</feature>
<feature type="transmembrane region" description="Helical" evidence="10">
    <location>
        <begin position="234"/>
        <end position="255"/>
    </location>
</feature>
<keyword evidence="5" id="KW-0297">G-protein coupled receptor</keyword>
<keyword evidence="7" id="KW-0675">Receptor</keyword>
<dbReference type="GeneID" id="108431187"/>
<protein>
    <submittedName>
        <fullName evidence="12">Si:ch73-113g13.1</fullName>
    </submittedName>
</protein>
<dbReference type="SUPFAM" id="SSF81321">
    <property type="entry name" value="Family A G protein-coupled receptor-like"/>
    <property type="match status" value="1"/>
</dbReference>
<evidence type="ECO:0000256" key="2">
    <source>
        <dbReference type="ARBA" id="ARBA00022475"/>
    </source>
</evidence>
<feature type="transmembrane region" description="Helical" evidence="10">
    <location>
        <begin position="99"/>
        <end position="124"/>
    </location>
</feature>
<dbReference type="PANTHER" id="PTHR10489">
    <property type="entry name" value="CELL ADHESION MOLECULE"/>
    <property type="match status" value="1"/>
</dbReference>
<evidence type="ECO:0000256" key="3">
    <source>
        <dbReference type="ARBA" id="ARBA00022692"/>
    </source>
</evidence>
<dbReference type="FunFam" id="1.20.1070.10:FF:000109">
    <property type="entry name" value="Leukotriene B4 receptor"/>
    <property type="match status" value="1"/>
</dbReference>
<keyword evidence="13" id="KW-1185">Reference proteome</keyword>
<organism evidence="12 13">
    <name type="scientific">Pygocentrus nattereri</name>
    <name type="common">Red-bellied piranha</name>
    <dbReference type="NCBI Taxonomy" id="42514"/>
    <lineage>
        <taxon>Eukaryota</taxon>
        <taxon>Metazoa</taxon>
        <taxon>Chordata</taxon>
        <taxon>Craniata</taxon>
        <taxon>Vertebrata</taxon>
        <taxon>Euteleostomi</taxon>
        <taxon>Actinopterygii</taxon>
        <taxon>Neopterygii</taxon>
        <taxon>Teleostei</taxon>
        <taxon>Ostariophysi</taxon>
        <taxon>Characiformes</taxon>
        <taxon>Characoidei</taxon>
        <taxon>Pygocentrus</taxon>
    </lineage>
</organism>
<keyword evidence="3 10" id="KW-0812">Transmembrane</keyword>
<dbReference type="PRINTS" id="PR00237">
    <property type="entry name" value="GPCRRHODOPSN"/>
</dbReference>
<evidence type="ECO:0000256" key="4">
    <source>
        <dbReference type="ARBA" id="ARBA00022989"/>
    </source>
</evidence>
<dbReference type="InterPro" id="IPR050119">
    <property type="entry name" value="CCR1-9-like"/>
</dbReference>
<dbReference type="InterPro" id="IPR000276">
    <property type="entry name" value="GPCR_Rhodpsn"/>
</dbReference>
<dbReference type="AlphaFoldDB" id="A0A3B4CJ06"/>
<dbReference type="GO" id="GO:0007204">
    <property type="term" value="P:positive regulation of cytosolic calcium ion concentration"/>
    <property type="evidence" value="ECO:0007669"/>
    <property type="project" value="TreeGrafter"/>
</dbReference>
<dbReference type="GO" id="GO:0009897">
    <property type="term" value="C:external side of plasma membrane"/>
    <property type="evidence" value="ECO:0007669"/>
    <property type="project" value="TreeGrafter"/>
</dbReference>
<reference evidence="12" key="3">
    <citation type="submission" date="2025-09" db="UniProtKB">
        <authorList>
            <consortium name="Ensembl"/>
        </authorList>
    </citation>
    <scope>IDENTIFICATION</scope>
</reference>
<dbReference type="Gene3D" id="1.20.1070.10">
    <property type="entry name" value="Rhodopsin 7-helix transmembrane proteins"/>
    <property type="match status" value="1"/>
</dbReference>
<dbReference type="GO" id="GO:0019722">
    <property type="term" value="P:calcium-mediated signaling"/>
    <property type="evidence" value="ECO:0007669"/>
    <property type="project" value="TreeGrafter"/>
</dbReference>
<dbReference type="GeneTree" id="ENSGT00950000182966"/>
<keyword evidence="2" id="KW-1003">Cell membrane</keyword>
<dbReference type="OMA" id="SIACEWN"/>
<dbReference type="Proteomes" id="UP001501920">
    <property type="component" value="Chromosome 7"/>
</dbReference>
<dbReference type="InterPro" id="IPR017452">
    <property type="entry name" value="GPCR_Rhodpsn_7TM"/>
</dbReference>
<proteinExistence type="predicted"/>
<evidence type="ECO:0000256" key="10">
    <source>
        <dbReference type="SAM" id="Phobius"/>
    </source>
</evidence>
<accession>A0A3B4CJ06</accession>
<feature type="transmembrane region" description="Helical" evidence="10">
    <location>
        <begin position="145"/>
        <end position="164"/>
    </location>
</feature>
<evidence type="ECO:0000256" key="7">
    <source>
        <dbReference type="ARBA" id="ARBA00023170"/>
    </source>
</evidence>
<keyword evidence="6 10" id="KW-0472">Membrane</keyword>
<dbReference type="GO" id="GO:0016493">
    <property type="term" value="F:C-C chemokine receptor activity"/>
    <property type="evidence" value="ECO:0007669"/>
    <property type="project" value="TreeGrafter"/>
</dbReference>
<feature type="domain" description="G-protein coupled receptors family 1 profile" evidence="11">
    <location>
        <begin position="42"/>
        <end position="299"/>
    </location>
</feature>
<dbReference type="GO" id="GO:0006955">
    <property type="term" value="P:immune response"/>
    <property type="evidence" value="ECO:0007669"/>
    <property type="project" value="TreeGrafter"/>
</dbReference>
<reference evidence="12" key="2">
    <citation type="submission" date="2025-08" db="UniProtKB">
        <authorList>
            <consortium name="Ensembl"/>
        </authorList>
    </citation>
    <scope>IDENTIFICATION</scope>
</reference>
<sequence>MDHLNFSFSSTCRLHDTNSTWGAKQVGPSVVLGLCCLVGLPSNIAVIVSIAHQWNEKISFTVKLMLNLAVSDALTLALAPFAMYGLLCGWTLGIWPCRMLMYLIYCAMYASVLTITLMAVHHYHTVKSKTPNQKQLERLQKGRRRLLLIGLWGLAIIFALPNFFTRGVAIKGGFSRCQKTIDSVSGKAIILLLEVIFGFILPFSIILTSYCWINKTKLRGGENARKRKKRMRRLVISMVTAFFLFWTPVHIINVIDVATTLTKASFPAVYEGLKFFRRATGDLSKTLAVINCCVNPFLYAVALGIIKKKHDNQENKTEVKSSLHSQGEGLE</sequence>
<evidence type="ECO:0000256" key="8">
    <source>
        <dbReference type="ARBA" id="ARBA00023180"/>
    </source>
</evidence>
<comment type="subcellular location">
    <subcellularLocation>
        <location evidence="1">Cell membrane</location>
        <topology evidence="1">Multi-pass membrane protein</topology>
    </subcellularLocation>
</comment>
<feature type="transmembrane region" description="Helical" evidence="10">
    <location>
        <begin position="286"/>
        <end position="306"/>
    </location>
</feature>
<reference evidence="12 13" key="1">
    <citation type="submission" date="2020-10" db="EMBL/GenBank/DDBJ databases">
        <title>Pygocentrus nattereri (red-bellied piranha) genome, fPygNat1, primary haplotype.</title>
        <authorList>
            <person name="Myers G."/>
            <person name="Meyer A."/>
            <person name="Karagic N."/>
            <person name="Pippel M."/>
            <person name="Winkler S."/>
            <person name="Tracey A."/>
            <person name="Wood J."/>
            <person name="Formenti G."/>
            <person name="Howe K."/>
            <person name="Fedrigo O."/>
            <person name="Jarvis E.D."/>
        </authorList>
    </citation>
    <scope>NUCLEOTIDE SEQUENCE [LARGE SCALE GENOMIC DNA]</scope>
</reference>
<evidence type="ECO:0000313" key="12">
    <source>
        <dbReference type="Ensembl" id="ENSPNAP00000011388.1"/>
    </source>
</evidence>
<evidence type="ECO:0000256" key="9">
    <source>
        <dbReference type="ARBA" id="ARBA00023224"/>
    </source>
</evidence>
<feature type="transmembrane region" description="Helical" evidence="10">
    <location>
        <begin position="30"/>
        <end position="52"/>
    </location>
</feature>
<evidence type="ECO:0000256" key="5">
    <source>
        <dbReference type="ARBA" id="ARBA00023040"/>
    </source>
</evidence>
<evidence type="ECO:0000259" key="11">
    <source>
        <dbReference type="PROSITE" id="PS50262"/>
    </source>
</evidence>
<dbReference type="Pfam" id="PF00001">
    <property type="entry name" value="7tm_1"/>
    <property type="match status" value="1"/>
</dbReference>
<dbReference type="GO" id="GO:0019957">
    <property type="term" value="F:C-C chemokine binding"/>
    <property type="evidence" value="ECO:0007669"/>
    <property type="project" value="TreeGrafter"/>
</dbReference>
<evidence type="ECO:0000313" key="13">
    <source>
        <dbReference type="Proteomes" id="UP001501920"/>
    </source>
</evidence>
<keyword evidence="4 10" id="KW-1133">Transmembrane helix</keyword>
<dbReference type="RefSeq" id="XP_017559676.1">
    <property type="nucleotide sequence ID" value="XM_017704187.2"/>
</dbReference>
<dbReference type="Ensembl" id="ENSPNAT00000018391.2">
    <property type="protein sequence ID" value="ENSPNAP00000011388.1"/>
    <property type="gene ID" value="ENSPNAG00000003463.2"/>
</dbReference>
<dbReference type="GO" id="GO:0004974">
    <property type="term" value="F:leukotriene receptor activity"/>
    <property type="evidence" value="ECO:0007669"/>
    <property type="project" value="UniProtKB-ARBA"/>
</dbReference>
<dbReference type="OrthoDB" id="5968937at2759"/>
<evidence type="ECO:0000256" key="6">
    <source>
        <dbReference type="ARBA" id="ARBA00023136"/>
    </source>
</evidence>
<name>A0A3B4CJ06_PYGNA</name>